<evidence type="ECO:0000313" key="2">
    <source>
        <dbReference type="EMBL" id="KAK2092967.1"/>
    </source>
</evidence>
<protein>
    <submittedName>
        <fullName evidence="2">Uncharacterized protein</fullName>
    </submittedName>
</protein>
<feature type="compositionally biased region" description="Polar residues" evidence="1">
    <location>
        <begin position="82"/>
        <end position="92"/>
    </location>
</feature>
<keyword evidence="3" id="KW-1185">Reference proteome</keyword>
<feature type="region of interest" description="Disordered" evidence="1">
    <location>
        <begin position="73"/>
        <end position="94"/>
    </location>
</feature>
<organism evidence="2 3">
    <name type="scientific">Saguinus oedipus</name>
    <name type="common">Cotton-top tamarin</name>
    <name type="synonym">Oedipomidas oedipus</name>
    <dbReference type="NCBI Taxonomy" id="9490"/>
    <lineage>
        <taxon>Eukaryota</taxon>
        <taxon>Metazoa</taxon>
        <taxon>Chordata</taxon>
        <taxon>Craniata</taxon>
        <taxon>Vertebrata</taxon>
        <taxon>Euteleostomi</taxon>
        <taxon>Mammalia</taxon>
        <taxon>Eutheria</taxon>
        <taxon>Euarchontoglires</taxon>
        <taxon>Primates</taxon>
        <taxon>Haplorrhini</taxon>
        <taxon>Platyrrhini</taxon>
        <taxon>Cebidae</taxon>
        <taxon>Callitrichinae</taxon>
        <taxon>Saguinus</taxon>
    </lineage>
</organism>
<comment type="caution">
    <text evidence="2">The sequence shown here is derived from an EMBL/GenBank/DDBJ whole genome shotgun (WGS) entry which is preliminary data.</text>
</comment>
<dbReference type="EMBL" id="JASSZA010000015">
    <property type="protein sequence ID" value="KAK2092967.1"/>
    <property type="molecule type" value="Genomic_DNA"/>
</dbReference>
<name>A0ABQ9U7C9_SAGOE</name>
<evidence type="ECO:0000256" key="1">
    <source>
        <dbReference type="SAM" id="MobiDB-lite"/>
    </source>
</evidence>
<gene>
    <name evidence="2" type="ORF">P7K49_029496</name>
</gene>
<proteinExistence type="predicted"/>
<sequence>MLAFQSSVHLGQKHVSGLASELPAAELVVGASESEVGRQKCRYLEAHGDCCSGPGIRRARTAQVRLQQLCVEATPLTPQQPPSESLSGSSGNPAGEAEAAAAEVFAALAVLTNLAVTLVVGNV</sequence>
<dbReference type="Proteomes" id="UP001266305">
    <property type="component" value="Unassembled WGS sequence"/>
</dbReference>
<reference evidence="2 3" key="1">
    <citation type="submission" date="2023-05" db="EMBL/GenBank/DDBJ databases">
        <title>B98-5 Cell Line De Novo Hybrid Assembly: An Optical Mapping Approach.</title>
        <authorList>
            <person name="Kananen K."/>
            <person name="Auerbach J.A."/>
            <person name="Kautto E."/>
            <person name="Blachly J.S."/>
        </authorList>
    </citation>
    <scope>NUCLEOTIDE SEQUENCE [LARGE SCALE GENOMIC DNA]</scope>
    <source>
        <strain evidence="2">B95-8</strain>
        <tissue evidence="2">Cell line</tissue>
    </source>
</reference>
<evidence type="ECO:0000313" key="3">
    <source>
        <dbReference type="Proteomes" id="UP001266305"/>
    </source>
</evidence>
<accession>A0ABQ9U7C9</accession>